<keyword evidence="4 9" id="KW-0547">Nucleotide-binding</keyword>
<dbReference type="Gene3D" id="3.40.1000.10">
    <property type="entry name" value="Mog1/PsbP, alpha/beta/alpha sandwich"/>
    <property type="match status" value="1"/>
</dbReference>
<dbReference type="Gene3D" id="3.30.200.20">
    <property type="entry name" value="Phosphorylase Kinase, domain 1"/>
    <property type="match status" value="1"/>
</dbReference>
<sequence>MQGQTVGGRYQILTQLGQGGFGKTFLAQDMQRPGNPHCVVKHFKPLSTDPYTLEQAKRLFDLEAATLEILGKCDQIPQLLAHFEDNQEFYLVQEFIVGHDLSQEIPPIGNFLTEAEVIQLLKDILEVLAVVHRHNVIHRDLKPANIRRRKSDNKIVLIDFGAVKQISTQIANSQGKASVTVVIGTHGYMPSEQANQVPNLSSDIYAVGIIAIQALTGINPAIDGGQRLPRNSDTGEIDWRNQAQVSPELAEIIDKMVRYDFRQRYSTAEAVLQVLNKLEQIPVTTIEQQSLPFAPPRKLLLALGIIAAVATAIVFLSQLITPAFKFLTYENSSYGIKINYPESWARQDVANPVTGELVTFLSPKQNDTDKFQEKITISTEPLSTTLDESRDLFIQEIKNSLSGANILDTSETTLANKRANKLVFTGKSGENSLKNLQVWTLKGDQAYVITYTAAIDDYDKFVQTAETMIKSFEIN</sequence>
<evidence type="ECO:0000256" key="3">
    <source>
        <dbReference type="ARBA" id="ARBA00022679"/>
    </source>
</evidence>
<dbReference type="InterPro" id="IPR017441">
    <property type="entry name" value="Protein_kinase_ATP_BS"/>
</dbReference>
<evidence type="ECO:0000313" key="13">
    <source>
        <dbReference type="Proteomes" id="UP001165986"/>
    </source>
</evidence>
<evidence type="ECO:0000256" key="2">
    <source>
        <dbReference type="ARBA" id="ARBA00022527"/>
    </source>
</evidence>
<dbReference type="Pfam" id="PF00069">
    <property type="entry name" value="Pkinase"/>
    <property type="match status" value="1"/>
</dbReference>
<keyword evidence="5 12" id="KW-0418">Kinase</keyword>
<dbReference type="InterPro" id="IPR000719">
    <property type="entry name" value="Prot_kinase_dom"/>
</dbReference>
<dbReference type="GO" id="GO:0004674">
    <property type="term" value="F:protein serine/threonine kinase activity"/>
    <property type="evidence" value="ECO:0007669"/>
    <property type="project" value="UniProtKB-KW"/>
</dbReference>
<evidence type="ECO:0000313" key="12">
    <source>
        <dbReference type="EMBL" id="MBD6618919.1"/>
    </source>
</evidence>
<keyword evidence="13" id="KW-1185">Reference proteome</keyword>
<comment type="catalytic activity">
    <reaction evidence="8">
        <text>L-seryl-[protein] + ATP = O-phospho-L-seryl-[protein] + ADP + H(+)</text>
        <dbReference type="Rhea" id="RHEA:17989"/>
        <dbReference type="Rhea" id="RHEA-COMP:9863"/>
        <dbReference type="Rhea" id="RHEA-COMP:11604"/>
        <dbReference type="ChEBI" id="CHEBI:15378"/>
        <dbReference type="ChEBI" id="CHEBI:29999"/>
        <dbReference type="ChEBI" id="CHEBI:30616"/>
        <dbReference type="ChEBI" id="CHEBI:83421"/>
        <dbReference type="ChEBI" id="CHEBI:456216"/>
        <dbReference type="EC" id="2.7.11.1"/>
    </reaction>
</comment>
<evidence type="ECO:0000256" key="10">
    <source>
        <dbReference type="SAM" id="Phobius"/>
    </source>
</evidence>
<evidence type="ECO:0000256" key="5">
    <source>
        <dbReference type="ARBA" id="ARBA00022777"/>
    </source>
</evidence>
<feature type="binding site" evidence="9">
    <location>
        <position position="41"/>
    </location>
    <ligand>
        <name>ATP</name>
        <dbReference type="ChEBI" id="CHEBI:30616"/>
    </ligand>
</feature>
<organism evidence="12 13">
    <name type="scientific">Komarekiella delphini-convector SJRDD-AB1</name>
    <dbReference type="NCBI Taxonomy" id="2593771"/>
    <lineage>
        <taxon>Bacteria</taxon>
        <taxon>Bacillati</taxon>
        <taxon>Cyanobacteriota</taxon>
        <taxon>Cyanophyceae</taxon>
        <taxon>Nostocales</taxon>
        <taxon>Nostocaceae</taxon>
        <taxon>Komarekiella</taxon>
        <taxon>Komarekiella delphini-convector</taxon>
    </lineage>
</organism>
<keyword evidence="2 12" id="KW-0723">Serine/threonine-protein kinase</keyword>
<dbReference type="SMART" id="SM00220">
    <property type="entry name" value="S_TKc"/>
    <property type="match status" value="1"/>
</dbReference>
<dbReference type="CDD" id="cd14014">
    <property type="entry name" value="STKc_PknB_like"/>
    <property type="match status" value="1"/>
</dbReference>
<dbReference type="AlphaFoldDB" id="A0AA40T0V7"/>
<dbReference type="EC" id="2.7.11.1" evidence="1"/>
<evidence type="ECO:0000256" key="4">
    <source>
        <dbReference type="ARBA" id="ARBA00022741"/>
    </source>
</evidence>
<reference evidence="12" key="1">
    <citation type="submission" date="2019-07" db="EMBL/GenBank/DDBJ databases">
        <title>Toxilogical consequences of a new and cryptic species of cyanobacteria (Komarekiella delphini-convector) recovered from the epidermis of a bottlenose dolphin and 1500 ft. in the air.</title>
        <authorList>
            <person name="Brown A.O."/>
            <person name="Dvorak P."/>
            <person name="Villanueva C.D."/>
            <person name="Foss A.J."/>
            <person name="Garvey A.D."/>
            <person name="Gibson Q.A."/>
            <person name="Johansen J.R."/>
            <person name="Casamatta D.A."/>
        </authorList>
    </citation>
    <scope>NUCLEOTIDE SEQUENCE</scope>
    <source>
        <strain evidence="12">SJRDD-AB1</strain>
    </source>
</reference>
<evidence type="ECO:0000256" key="6">
    <source>
        <dbReference type="ARBA" id="ARBA00022840"/>
    </source>
</evidence>
<gene>
    <name evidence="12" type="ORF">FNW02_24600</name>
</gene>
<dbReference type="PROSITE" id="PS00107">
    <property type="entry name" value="PROTEIN_KINASE_ATP"/>
    <property type="match status" value="1"/>
</dbReference>
<dbReference type="PANTHER" id="PTHR24363">
    <property type="entry name" value="SERINE/THREONINE PROTEIN KINASE"/>
    <property type="match status" value="1"/>
</dbReference>
<dbReference type="Gene3D" id="1.10.510.10">
    <property type="entry name" value="Transferase(Phosphotransferase) domain 1"/>
    <property type="match status" value="1"/>
</dbReference>
<keyword evidence="6 9" id="KW-0067">ATP-binding</keyword>
<evidence type="ECO:0000256" key="8">
    <source>
        <dbReference type="ARBA" id="ARBA00048679"/>
    </source>
</evidence>
<dbReference type="PROSITE" id="PS50011">
    <property type="entry name" value="PROTEIN_KINASE_DOM"/>
    <property type="match status" value="1"/>
</dbReference>
<dbReference type="RefSeq" id="WP_191760120.1">
    <property type="nucleotide sequence ID" value="NZ_VJXY01000033.1"/>
</dbReference>
<accession>A0AA40T0V7</accession>
<dbReference type="Proteomes" id="UP001165986">
    <property type="component" value="Unassembled WGS sequence"/>
</dbReference>
<dbReference type="PANTHER" id="PTHR24363:SF0">
    <property type="entry name" value="SERINE_THREONINE KINASE LIKE DOMAIN CONTAINING 1"/>
    <property type="match status" value="1"/>
</dbReference>
<feature type="domain" description="Protein kinase" evidence="11">
    <location>
        <begin position="10"/>
        <end position="276"/>
    </location>
</feature>
<comment type="catalytic activity">
    <reaction evidence="7">
        <text>L-threonyl-[protein] + ATP = O-phospho-L-threonyl-[protein] + ADP + H(+)</text>
        <dbReference type="Rhea" id="RHEA:46608"/>
        <dbReference type="Rhea" id="RHEA-COMP:11060"/>
        <dbReference type="Rhea" id="RHEA-COMP:11605"/>
        <dbReference type="ChEBI" id="CHEBI:15378"/>
        <dbReference type="ChEBI" id="CHEBI:30013"/>
        <dbReference type="ChEBI" id="CHEBI:30616"/>
        <dbReference type="ChEBI" id="CHEBI:61977"/>
        <dbReference type="ChEBI" id="CHEBI:456216"/>
        <dbReference type="EC" id="2.7.11.1"/>
    </reaction>
</comment>
<protein>
    <recommendedName>
        <fullName evidence="1">non-specific serine/threonine protein kinase</fullName>
        <ecNumber evidence="1">2.7.11.1</ecNumber>
    </recommendedName>
</protein>
<evidence type="ECO:0000259" key="11">
    <source>
        <dbReference type="PROSITE" id="PS50011"/>
    </source>
</evidence>
<dbReference type="InterPro" id="IPR011009">
    <property type="entry name" value="Kinase-like_dom_sf"/>
</dbReference>
<feature type="transmembrane region" description="Helical" evidence="10">
    <location>
        <begin position="299"/>
        <end position="320"/>
    </location>
</feature>
<proteinExistence type="predicted"/>
<dbReference type="EMBL" id="VJXY01000033">
    <property type="protein sequence ID" value="MBD6618919.1"/>
    <property type="molecule type" value="Genomic_DNA"/>
</dbReference>
<keyword evidence="10" id="KW-1133">Transmembrane helix</keyword>
<keyword evidence="10" id="KW-0472">Membrane</keyword>
<keyword evidence="3" id="KW-0808">Transferase</keyword>
<keyword evidence="10" id="KW-0812">Transmembrane</keyword>
<comment type="caution">
    <text evidence="12">The sequence shown here is derived from an EMBL/GenBank/DDBJ whole genome shotgun (WGS) entry which is preliminary data.</text>
</comment>
<name>A0AA40T0V7_9NOST</name>
<dbReference type="SUPFAM" id="SSF56112">
    <property type="entry name" value="Protein kinase-like (PK-like)"/>
    <property type="match status" value="1"/>
</dbReference>
<dbReference type="GO" id="GO:0005524">
    <property type="term" value="F:ATP binding"/>
    <property type="evidence" value="ECO:0007669"/>
    <property type="project" value="UniProtKB-UniRule"/>
</dbReference>
<evidence type="ECO:0000256" key="7">
    <source>
        <dbReference type="ARBA" id="ARBA00047899"/>
    </source>
</evidence>
<evidence type="ECO:0000256" key="1">
    <source>
        <dbReference type="ARBA" id="ARBA00012513"/>
    </source>
</evidence>
<dbReference type="Pfam" id="PF18933">
    <property type="entry name" value="PsbP_2"/>
    <property type="match status" value="1"/>
</dbReference>
<evidence type="ECO:0000256" key="9">
    <source>
        <dbReference type="PROSITE-ProRule" id="PRU10141"/>
    </source>
</evidence>